<evidence type="ECO:0000256" key="2">
    <source>
        <dbReference type="ARBA" id="ARBA00022679"/>
    </source>
</evidence>
<dbReference type="InterPro" id="IPR036890">
    <property type="entry name" value="HATPase_C_sf"/>
</dbReference>
<dbReference type="InterPro" id="IPR036097">
    <property type="entry name" value="HisK_dim/P_sf"/>
</dbReference>
<evidence type="ECO:0000259" key="7">
    <source>
        <dbReference type="PROSITE" id="PS50110"/>
    </source>
</evidence>
<dbReference type="InterPro" id="IPR003018">
    <property type="entry name" value="GAF"/>
</dbReference>
<accession>A0A166EVA0</accession>
<dbReference type="NCBIfam" id="TIGR00229">
    <property type="entry name" value="sensory_box"/>
    <property type="match status" value="1"/>
</dbReference>
<dbReference type="Gene3D" id="3.40.50.2300">
    <property type="match status" value="2"/>
</dbReference>
<keyword evidence="1 4" id="KW-0597">Phosphoprotein</keyword>
<dbReference type="InterPro" id="IPR003661">
    <property type="entry name" value="HisK_dim/P_dom"/>
</dbReference>
<dbReference type="SUPFAM" id="SSF55781">
    <property type="entry name" value="GAF domain-like"/>
    <property type="match status" value="1"/>
</dbReference>
<dbReference type="InterPro" id="IPR004358">
    <property type="entry name" value="Sig_transdc_His_kin-like_C"/>
</dbReference>
<dbReference type="PROSITE" id="PS50110">
    <property type="entry name" value="RESPONSE_REGULATORY"/>
    <property type="match status" value="2"/>
</dbReference>
<feature type="compositionally biased region" description="Low complexity" evidence="5">
    <location>
        <begin position="423"/>
        <end position="433"/>
    </location>
</feature>
<dbReference type="SMART" id="SM00387">
    <property type="entry name" value="HATPase_c"/>
    <property type="match status" value="2"/>
</dbReference>
<dbReference type="CDD" id="cd17546">
    <property type="entry name" value="REC_hyHK_CKI1_RcsC-like"/>
    <property type="match status" value="1"/>
</dbReference>
<keyword evidence="3" id="KW-0418">Kinase</keyword>
<feature type="region of interest" description="Disordered" evidence="5">
    <location>
        <begin position="733"/>
        <end position="755"/>
    </location>
</feature>
<feature type="domain" description="Response regulatory" evidence="7">
    <location>
        <begin position="1793"/>
        <end position="1920"/>
    </location>
</feature>
<dbReference type="InterPro" id="IPR029016">
    <property type="entry name" value="GAF-like_dom_sf"/>
</dbReference>
<dbReference type="InterPro" id="IPR005467">
    <property type="entry name" value="His_kinase_dom"/>
</dbReference>
<evidence type="ECO:0000256" key="4">
    <source>
        <dbReference type="PROSITE-ProRule" id="PRU00169"/>
    </source>
</evidence>
<evidence type="ECO:0008006" key="11">
    <source>
        <dbReference type="Google" id="ProtNLM"/>
    </source>
</evidence>
<dbReference type="SMART" id="SM00448">
    <property type="entry name" value="REC"/>
    <property type="match status" value="2"/>
</dbReference>
<feature type="domain" description="Response regulatory" evidence="7">
    <location>
        <begin position="1190"/>
        <end position="1305"/>
    </location>
</feature>
<name>A0A166EVA0_9AGAM</name>
<dbReference type="SUPFAM" id="SSF52172">
    <property type="entry name" value="CheY-like"/>
    <property type="match status" value="2"/>
</dbReference>
<dbReference type="CDD" id="cd00130">
    <property type="entry name" value="PAS"/>
    <property type="match status" value="1"/>
</dbReference>
<feature type="compositionally biased region" description="Basic residues" evidence="5">
    <location>
        <begin position="64"/>
        <end position="75"/>
    </location>
</feature>
<dbReference type="PROSITE" id="PS50112">
    <property type="entry name" value="PAS"/>
    <property type="match status" value="1"/>
</dbReference>
<dbReference type="Gene3D" id="3.30.565.10">
    <property type="entry name" value="Histidine kinase-like ATPase, C-terminal domain"/>
    <property type="match status" value="2"/>
</dbReference>
<dbReference type="Proteomes" id="UP000076532">
    <property type="component" value="Unassembled WGS sequence"/>
</dbReference>
<evidence type="ECO:0000259" key="8">
    <source>
        <dbReference type="PROSITE" id="PS50112"/>
    </source>
</evidence>
<dbReference type="SMART" id="SM00091">
    <property type="entry name" value="PAS"/>
    <property type="match status" value="1"/>
</dbReference>
<dbReference type="SMART" id="SM00388">
    <property type="entry name" value="HisKA"/>
    <property type="match status" value="2"/>
</dbReference>
<evidence type="ECO:0000313" key="9">
    <source>
        <dbReference type="EMBL" id="KZP16142.1"/>
    </source>
</evidence>
<dbReference type="EMBL" id="KV417597">
    <property type="protein sequence ID" value="KZP16142.1"/>
    <property type="molecule type" value="Genomic_DNA"/>
</dbReference>
<dbReference type="Pfam" id="PF00072">
    <property type="entry name" value="Response_reg"/>
    <property type="match status" value="2"/>
</dbReference>
<feature type="domain" description="PAS" evidence="8">
    <location>
        <begin position="1335"/>
        <end position="1404"/>
    </location>
</feature>
<dbReference type="Gene3D" id="1.10.287.130">
    <property type="match status" value="2"/>
</dbReference>
<dbReference type="SUPFAM" id="SSF47384">
    <property type="entry name" value="Homodimeric domain of signal transducing histidine kinase"/>
    <property type="match status" value="1"/>
</dbReference>
<dbReference type="CDD" id="cd00082">
    <property type="entry name" value="HisKA"/>
    <property type="match status" value="1"/>
</dbReference>
<evidence type="ECO:0000256" key="3">
    <source>
        <dbReference type="ARBA" id="ARBA00022777"/>
    </source>
</evidence>
<dbReference type="InterPro" id="IPR003594">
    <property type="entry name" value="HATPase_dom"/>
</dbReference>
<dbReference type="Pfam" id="PF02518">
    <property type="entry name" value="HATPase_c"/>
    <property type="match status" value="2"/>
</dbReference>
<dbReference type="Pfam" id="PF13185">
    <property type="entry name" value="GAF_2"/>
    <property type="match status" value="1"/>
</dbReference>
<feature type="modified residue" description="4-aspartylphosphate" evidence="4">
    <location>
        <position position="1238"/>
    </location>
</feature>
<dbReference type="OrthoDB" id="60033at2759"/>
<dbReference type="InterPro" id="IPR001789">
    <property type="entry name" value="Sig_transdc_resp-reg_receiver"/>
</dbReference>
<protein>
    <recommendedName>
        <fullName evidence="11">Histidine kinase</fullName>
    </recommendedName>
</protein>
<feature type="region of interest" description="Disordered" evidence="5">
    <location>
        <begin position="55"/>
        <end position="108"/>
    </location>
</feature>
<evidence type="ECO:0000313" key="10">
    <source>
        <dbReference type="Proteomes" id="UP000076532"/>
    </source>
</evidence>
<keyword evidence="10" id="KW-1185">Reference proteome</keyword>
<reference evidence="9 10" key="1">
    <citation type="journal article" date="2016" name="Mol. Biol. Evol.">
        <title>Comparative Genomics of Early-Diverging Mushroom-Forming Fungi Provides Insights into the Origins of Lignocellulose Decay Capabilities.</title>
        <authorList>
            <person name="Nagy L.G."/>
            <person name="Riley R."/>
            <person name="Tritt A."/>
            <person name="Adam C."/>
            <person name="Daum C."/>
            <person name="Floudas D."/>
            <person name="Sun H."/>
            <person name="Yadav J.S."/>
            <person name="Pangilinan J."/>
            <person name="Larsson K.H."/>
            <person name="Matsuura K."/>
            <person name="Barry K."/>
            <person name="Labutti K."/>
            <person name="Kuo R."/>
            <person name="Ohm R.A."/>
            <person name="Bhattacharya S.S."/>
            <person name="Shirouzu T."/>
            <person name="Yoshinaga Y."/>
            <person name="Martin F.M."/>
            <person name="Grigoriev I.V."/>
            <person name="Hibbett D.S."/>
        </authorList>
    </citation>
    <scope>NUCLEOTIDE SEQUENCE [LARGE SCALE GENOMIC DNA]</scope>
    <source>
        <strain evidence="9 10">CBS 109695</strain>
    </source>
</reference>
<dbReference type="PROSITE" id="PS50109">
    <property type="entry name" value="HIS_KIN"/>
    <property type="match status" value="2"/>
</dbReference>
<feature type="compositionally biased region" description="Basic residues" evidence="5">
    <location>
        <begin position="407"/>
        <end position="420"/>
    </location>
</feature>
<dbReference type="STRING" id="436010.A0A166EVA0"/>
<proteinExistence type="predicted"/>
<gene>
    <name evidence="9" type="ORF">FIBSPDRAFT_832241</name>
</gene>
<feature type="region of interest" description="Disordered" evidence="5">
    <location>
        <begin position="1141"/>
        <end position="1172"/>
    </location>
</feature>
<dbReference type="FunFam" id="1.10.287.130:FF:000045">
    <property type="entry name" value="Two-component system sensor histidine kinase/response regulator"/>
    <property type="match status" value="1"/>
</dbReference>
<keyword evidence="2" id="KW-0808">Transferase</keyword>
<evidence type="ECO:0000256" key="1">
    <source>
        <dbReference type="ARBA" id="ARBA00022553"/>
    </source>
</evidence>
<dbReference type="Pfam" id="PF00512">
    <property type="entry name" value="HisKA"/>
    <property type="match status" value="1"/>
</dbReference>
<dbReference type="InterPro" id="IPR000014">
    <property type="entry name" value="PAS"/>
</dbReference>
<sequence length="1923" mass="210487">MPHSAHSTFDLPIRSFLEAYPHPAFVLEAQALFESLVQRLSVWRTSDPEDLVNVNAKLAQPSRKTSRARRRPKNNSRKDSVDDVRSPRSTSPEGWYHPRRLGPSRFPSEMSISGTTVIGSSPFPSPSKSPITEPGTSFFEMFAGKMLSDAFSASSSPLELPKPSLSFASDIAADVVVDSLTELPASETAGFYPYVVGKAADVGWGRSLRSLLHPLWANAAWYNLLLAMNVSTLHSSEDGLLDLLSLADMKRLIEFLRSVVAAAGGIAKETHPDVAPVQSVKLELTSRGLRDSGYSSDANTPHAPLLPEIRVQIELVATVVDPKPSVAAFPSGHSSLSGQYIVITSIASHIPVMPPPSSSAMPAETPISPGPSNAGVSLPEVDGFPFPPTPPFIAQPPSGFALENQTKPKRTRSRRLHGVHSVRSASRSAASKAPDSDMMEWNGTANLTSTVANEVVSAHISRELIVSDPFCTFLATLPMGQLILAFPWHETSLGPLASWSSDLKSLITVMLASPFRESLWVGEDGVLLYNDAYVKTASQKHPWLLGKTCAVGWAEIWETLEPSVRRVRTGETIAAYDHLLFMDRSPNDPAGIRREETYHIWAMIPSRGSSGEIIAMMHPSFETTSRVLAERRLGTLRDLVLSLSLTHTPEEFFDATLASLGQNPCDLPFVICYSCRIVEPKNRSPHHGIWNEAESSDSNPAQMLRLEHRGSLGVPKGHVCAPAEITLMTDRQDGADTSSQWETSSSAGSSATAAHPFQADEHLPWPFQEACVTGIPIFIPDLGSRHFGFEQRGWDERPRSAVVIPIATDGGLPQAVIVVGLNPRRPFDEAYANWLQLVAKQLATHIAITKGYTDEIAKTHELAQLDRAKTMFFSNVNHELRTPLTLILGPLNDVLADREAYALPDDVRDRLQVVSRNAHRLLNLVNSLLDFSGLESGRIHAYFRPTDLAAATVDLASLFRSAINKGDVRYEVVVPDEEVEVWIDLDLWEKVVFNIIGNAFKYCLTGSIDVRIRKCKRYAELSVTDTGCGIAESELGRIFERFHRVESSSRSQEGTGIGLALTLEIVKVLGGTMDVQSVLGEGSTFFVRLPYGNSHLPAHQVSAVPKGAVAAEPPREVQNPGIVEEASRWTSNNPMSISLDLRPMGDDSDTVVDPSNASSSDSGSGFALGPNVLGSDGTPPHDALSIDNSVILLADDNADMRKYCRSILAKKFKIVEVADGQAALDYAREFSPDLIVSDVMMPRLGGYELLKYLREDPATKLIPIILLSAHAGTEARVDGLLAGADDYLAKPFSSKELSARVNTHLHLGKMRRELERQVQERTRALVESEIRYRSLAEEYSAVTNVSPVGIFSLTADGNLLFVNPPWHTISGHSHDRPLDEWMDSIHTDDRETSLRTWNNAIKNALPLCVEFRWLHGDRTQCDVRPQFGADHQLTGWVGSLTNIEERRRLEVLHLQAVEQRARDAEEMRRQQELFIDITSHEMRNLNSGIYNSADLVAGSLQQMQTAARELQQGQAVDFTGLLSTIEQDREAAENIMLCSSAQNRIADDILRYSKLSMGLLSISMIDFELVDRISDVIAMFSLESTHKQIELSLCVGPGVAEHDIKWINADPHRLSQVLINFLTNALRFTVASAVRSINVRVDITAKMPETDPALRVGDFDPTSVSADALWLSCSVVDTGRGLSSEDQAKLFERFSQAKPKTDGVGGYGLGLFVSRKIVELHHGFITVESQEGVGSSFSFTVPITKVSAPSHFESLSGPTLPAPPPPTPFQGPTTPFKHSSAISRPLPRSKTGHILVVEDNPVNTKVLVRQLANSGFTTTTADNGEIAISVLLAHRSDSSKPNIDAVLMDVEMPVCDGLCAVGRIRRLEKSGDLPRTKVIAVTGNARQEQLDACRAAGFEHGITTKPYRLPELLRMIESALSAV</sequence>
<dbReference type="PANTHER" id="PTHR43547:SF2">
    <property type="entry name" value="HYBRID SIGNAL TRANSDUCTION HISTIDINE KINASE C"/>
    <property type="match status" value="1"/>
</dbReference>
<organism evidence="9 10">
    <name type="scientific">Athelia psychrophila</name>
    <dbReference type="NCBI Taxonomy" id="1759441"/>
    <lineage>
        <taxon>Eukaryota</taxon>
        <taxon>Fungi</taxon>
        <taxon>Dikarya</taxon>
        <taxon>Basidiomycota</taxon>
        <taxon>Agaricomycotina</taxon>
        <taxon>Agaricomycetes</taxon>
        <taxon>Agaricomycetidae</taxon>
        <taxon>Atheliales</taxon>
        <taxon>Atheliaceae</taxon>
        <taxon>Athelia</taxon>
    </lineage>
</organism>
<dbReference type="Gene3D" id="3.30.450.20">
    <property type="entry name" value="PAS domain"/>
    <property type="match status" value="2"/>
</dbReference>
<feature type="domain" description="Histidine kinase" evidence="6">
    <location>
        <begin position="1477"/>
        <end position="1745"/>
    </location>
</feature>
<dbReference type="PANTHER" id="PTHR43547">
    <property type="entry name" value="TWO-COMPONENT HISTIDINE KINASE"/>
    <property type="match status" value="1"/>
</dbReference>
<dbReference type="InterPro" id="IPR035965">
    <property type="entry name" value="PAS-like_dom_sf"/>
</dbReference>
<feature type="domain" description="Histidine kinase" evidence="6">
    <location>
        <begin position="875"/>
        <end position="1093"/>
    </location>
</feature>
<dbReference type="Pfam" id="PF13188">
    <property type="entry name" value="PAS_8"/>
    <property type="match status" value="1"/>
</dbReference>
<feature type="compositionally biased region" description="Low complexity" evidence="5">
    <location>
        <begin position="735"/>
        <end position="754"/>
    </location>
</feature>
<feature type="compositionally biased region" description="Basic and acidic residues" evidence="5">
    <location>
        <begin position="76"/>
        <end position="86"/>
    </location>
</feature>
<feature type="region of interest" description="Disordered" evidence="5">
    <location>
        <begin position="394"/>
        <end position="437"/>
    </location>
</feature>
<feature type="compositionally biased region" description="Low complexity" evidence="5">
    <location>
        <begin position="1155"/>
        <end position="1164"/>
    </location>
</feature>
<feature type="modified residue" description="4-aspartylphosphate" evidence="4">
    <location>
        <position position="1849"/>
    </location>
</feature>
<dbReference type="InterPro" id="IPR011006">
    <property type="entry name" value="CheY-like_superfamily"/>
</dbReference>
<evidence type="ECO:0000256" key="5">
    <source>
        <dbReference type="SAM" id="MobiDB-lite"/>
    </source>
</evidence>
<dbReference type="PRINTS" id="PR00344">
    <property type="entry name" value="BCTRLSENSOR"/>
</dbReference>
<dbReference type="SUPFAM" id="SSF55874">
    <property type="entry name" value="ATPase domain of HSP90 chaperone/DNA topoisomerase II/histidine kinase"/>
    <property type="match status" value="2"/>
</dbReference>
<dbReference type="Gene3D" id="3.30.450.40">
    <property type="match status" value="1"/>
</dbReference>
<dbReference type="GO" id="GO:0000155">
    <property type="term" value="F:phosphorelay sensor kinase activity"/>
    <property type="evidence" value="ECO:0007669"/>
    <property type="project" value="InterPro"/>
</dbReference>
<evidence type="ECO:0000259" key="6">
    <source>
        <dbReference type="PROSITE" id="PS50109"/>
    </source>
</evidence>
<dbReference type="SUPFAM" id="SSF55785">
    <property type="entry name" value="PYP-like sensor domain (PAS domain)"/>
    <property type="match status" value="1"/>
</dbReference>